<evidence type="ECO:0000256" key="4">
    <source>
        <dbReference type="ARBA" id="ARBA00022670"/>
    </source>
</evidence>
<evidence type="ECO:0000313" key="12">
    <source>
        <dbReference type="EMBL" id="DBA20027.1"/>
    </source>
</evidence>
<reference evidence="12" key="1">
    <citation type="thesis" date="2020" institute="ProQuest LLC" country="789 East Eisenhower Parkway, Ann Arbor, MI, USA">
        <title>Comparative Genomics and Chromosome Evolution.</title>
        <authorList>
            <person name="Mudd A.B."/>
        </authorList>
    </citation>
    <scope>NUCLEOTIDE SEQUENCE</scope>
    <source>
        <strain evidence="12">1538</strain>
        <tissue evidence="12">Blood</tissue>
    </source>
</reference>
<dbReference type="GO" id="GO:0004181">
    <property type="term" value="F:metallocarboxypeptidase activity"/>
    <property type="evidence" value="ECO:0007669"/>
    <property type="project" value="InterPro"/>
</dbReference>
<dbReference type="Pfam" id="PF02244">
    <property type="entry name" value="Propep_M14"/>
    <property type="match status" value="1"/>
</dbReference>
<keyword evidence="10" id="KW-0472">Membrane</keyword>
<evidence type="ECO:0000256" key="8">
    <source>
        <dbReference type="ARBA" id="ARBA00023049"/>
    </source>
</evidence>
<dbReference type="FunFam" id="3.40.630.10:FF:000001">
    <property type="entry name" value="Carboxypeptidase B"/>
    <property type="match status" value="1"/>
</dbReference>
<comment type="cofactor">
    <cofactor evidence="1">
        <name>Zn(2+)</name>
        <dbReference type="ChEBI" id="CHEBI:29105"/>
    </cofactor>
</comment>
<dbReference type="AlphaFoldDB" id="A0AAV3A6Q0"/>
<keyword evidence="4" id="KW-0645">Protease</keyword>
<feature type="active site" description="Proton donor/acceptor" evidence="9">
    <location>
        <position position="307"/>
    </location>
</feature>
<dbReference type="PRINTS" id="PR00765">
    <property type="entry name" value="CRBOXYPTASEA"/>
</dbReference>
<evidence type="ECO:0000256" key="10">
    <source>
        <dbReference type="SAM" id="Phobius"/>
    </source>
</evidence>
<dbReference type="PROSITE" id="PS00132">
    <property type="entry name" value="CARBOXYPEPT_ZN_1"/>
    <property type="match status" value="1"/>
</dbReference>
<keyword evidence="3" id="KW-0121">Carboxypeptidase</keyword>
<dbReference type="InterPro" id="IPR000834">
    <property type="entry name" value="Peptidase_M14"/>
</dbReference>
<feature type="transmembrane region" description="Helical" evidence="10">
    <location>
        <begin position="350"/>
        <end position="371"/>
    </location>
</feature>
<keyword evidence="10" id="KW-1133">Transmembrane helix</keyword>
<evidence type="ECO:0000259" key="11">
    <source>
        <dbReference type="PROSITE" id="PS52035"/>
    </source>
</evidence>
<comment type="caution">
    <text evidence="12">The sequence shown here is derived from an EMBL/GenBank/DDBJ whole genome shotgun (WGS) entry which is preliminary data.</text>
</comment>
<evidence type="ECO:0000256" key="9">
    <source>
        <dbReference type="PROSITE-ProRule" id="PRU01379"/>
    </source>
</evidence>
<dbReference type="InterPro" id="IPR057246">
    <property type="entry name" value="CARBOXYPEPT_ZN_1"/>
</dbReference>
<proteinExistence type="inferred from homology"/>
<evidence type="ECO:0000256" key="3">
    <source>
        <dbReference type="ARBA" id="ARBA00022645"/>
    </source>
</evidence>
<evidence type="ECO:0000256" key="6">
    <source>
        <dbReference type="ARBA" id="ARBA00022801"/>
    </source>
</evidence>
<name>A0AAV3A6Q0_PYXAD</name>
<dbReference type="GO" id="GO:0008270">
    <property type="term" value="F:zinc ion binding"/>
    <property type="evidence" value="ECO:0007669"/>
    <property type="project" value="InterPro"/>
</dbReference>
<dbReference type="PROSITE" id="PS52035">
    <property type="entry name" value="PEPTIDASE_M14"/>
    <property type="match status" value="1"/>
</dbReference>
<keyword evidence="8" id="KW-0482">Metalloprotease</keyword>
<evidence type="ECO:0000256" key="1">
    <source>
        <dbReference type="ARBA" id="ARBA00001947"/>
    </source>
</evidence>
<keyword evidence="10" id="KW-0812">Transmembrane</keyword>
<dbReference type="Proteomes" id="UP001181693">
    <property type="component" value="Unassembled WGS sequence"/>
</dbReference>
<evidence type="ECO:0000256" key="5">
    <source>
        <dbReference type="ARBA" id="ARBA00022723"/>
    </source>
</evidence>
<keyword evidence="6" id="KW-0378">Hydrolase</keyword>
<dbReference type="SUPFAM" id="SSF53187">
    <property type="entry name" value="Zn-dependent exopeptidases"/>
    <property type="match status" value="1"/>
</dbReference>
<dbReference type="Pfam" id="PF00246">
    <property type="entry name" value="Peptidase_M14"/>
    <property type="match status" value="1"/>
</dbReference>
<accession>A0AAV3A6Q0</accession>
<evidence type="ECO:0000256" key="7">
    <source>
        <dbReference type="ARBA" id="ARBA00022833"/>
    </source>
</evidence>
<gene>
    <name evidence="12" type="ORF">GDO54_015768</name>
</gene>
<dbReference type="EMBL" id="DYDO01000008">
    <property type="protein sequence ID" value="DBA20027.1"/>
    <property type="molecule type" value="Genomic_DNA"/>
</dbReference>
<sequence>MKNALLQNNIPYSVLIEDVQKMIDTNIVNNKKMKAVSLETYDYTQYHPMNEIYDWMEQIGEKNNDLVTKLYLGSTYEHRPIYYFKIGWPSEKKKKIMFMDCGFHAREWISVAFCQWFIKELVSTHNTNAILGKVLKEFDFYIVPVFNIDGYIYTWTTQRLWRKNRAPFENGTCYGVDLNRNFDAQWCTIGASRNCSSNTFCGPSAESEPETKALAGLIGRIKSDILFYLTMHSYGKMILLPYGYKDDVSKDHELMMSVATKANAKMKEKHNNEYAVGPSASVIGYYDSGSSGDWATDIGIKFSYTFELRDNGTYGFQLPADQIKPTCEETTTAIMSMVEYVHDNYLENSAVAVTAVWLNMFITILCLYYTVIH</sequence>
<comment type="similarity">
    <text evidence="2 9">Belongs to the peptidase M14 family.</text>
</comment>
<dbReference type="InterPro" id="IPR003146">
    <property type="entry name" value="M14A_act_pep"/>
</dbReference>
<feature type="domain" description="Peptidase M14" evidence="11">
    <location>
        <begin position="45"/>
        <end position="341"/>
    </location>
</feature>
<keyword evidence="5" id="KW-0479">Metal-binding</keyword>
<evidence type="ECO:0000313" key="13">
    <source>
        <dbReference type="Proteomes" id="UP001181693"/>
    </source>
</evidence>
<protein>
    <recommendedName>
        <fullName evidence="11">Peptidase M14 domain-containing protein</fullName>
    </recommendedName>
</protein>
<keyword evidence="7" id="KW-0862">Zinc</keyword>
<dbReference type="PANTHER" id="PTHR11705">
    <property type="entry name" value="PROTEASE FAMILY M14 CARBOXYPEPTIDASE A,B"/>
    <property type="match status" value="1"/>
</dbReference>
<dbReference type="SMART" id="SM00631">
    <property type="entry name" value="Zn_pept"/>
    <property type="match status" value="1"/>
</dbReference>
<dbReference type="GO" id="GO:0005615">
    <property type="term" value="C:extracellular space"/>
    <property type="evidence" value="ECO:0007669"/>
    <property type="project" value="TreeGrafter"/>
</dbReference>
<organism evidence="12 13">
    <name type="scientific">Pyxicephalus adspersus</name>
    <name type="common">African bullfrog</name>
    <dbReference type="NCBI Taxonomy" id="30357"/>
    <lineage>
        <taxon>Eukaryota</taxon>
        <taxon>Metazoa</taxon>
        <taxon>Chordata</taxon>
        <taxon>Craniata</taxon>
        <taxon>Vertebrata</taxon>
        <taxon>Euteleostomi</taxon>
        <taxon>Amphibia</taxon>
        <taxon>Batrachia</taxon>
        <taxon>Anura</taxon>
        <taxon>Neobatrachia</taxon>
        <taxon>Ranoidea</taxon>
        <taxon>Pyxicephalidae</taxon>
        <taxon>Pyxicephalinae</taxon>
        <taxon>Pyxicephalus</taxon>
    </lineage>
</organism>
<keyword evidence="13" id="KW-1185">Reference proteome</keyword>
<evidence type="ECO:0000256" key="2">
    <source>
        <dbReference type="ARBA" id="ARBA00005988"/>
    </source>
</evidence>
<dbReference type="GO" id="GO:0006508">
    <property type="term" value="P:proteolysis"/>
    <property type="evidence" value="ECO:0007669"/>
    <property type="project" value="UniProtKB-KW"/>
</dbReference>
<dbReference type="PANTHER" id="PTHR11705:SF148">
    <property type="entry name" value="CARBOXYPEPTIDASE O"/>
    <property type="match status" value="1"/>
</dbReference>
<dbReference type="Gene3D" id="3.40.630.10">
    <property type="entry name" value="Zn peptidases"/>
    <property type="match status" value="1"/>
</dbReference>